<dbReference type="Pfam" id="PF01614">
    <property type="entry name" value="IclR_C"/>
    <property type="match status" value="1"/>
</dbReference>
<dbReference type="GO" id="GO:0003677">
    <property type="term" value="F:DNA binding"/>
    <property type="evidence" value="ECO:0007669"/>
    <property type="project" value="UniProtKB-KW"/>
</dbReference>
<name>A0A1I2SH27_9CORY</name>
<dbReference type="SUPFAM" id="SSF55781">
    <property type="entry name" value="GAF domain-like"/>
    <property type="match status" value="1"/>
</dbReference>
<dbReference type="InterPro" id="IPR036390">
    <property type="entry name" value="WH_DNA-bd_sf"/>
</dbReference>
<dbReference type="PROSITE" id="PS51077">
    <property type="entry name" value="HTH_ICLR"/>
    <property type="match status" value="1"/>
</dbReference>
<sequence length="216" mass="22755">MNTVSAEPCSLSELCERTELPRATTHRLASALETHRILSRDSNGRWSIGPAFASIGSDAKDHLISAATPVMADLVARTGESVQIYQLTGATRTCIAAQEPPSGLQNTVPVGSQMSLAAGSAAKVFLAFAPQLQESLTDEAAFTRQDLDQVREAGLAESVAEREVGLASLSAPVFNSAGMFVAVISISGPAERLRPHPAKKWGAQLQEAASELSSRL</sequence>
<dbReference type="Proteomes" id="UP000199065">
    <property type="component" value="Unassembled WGS sequence"/>
</dbReference>
<evidence type="ECO:0000259" key="5">
    <source>
        <dbReference type="PROSITE" id="PS51078"/>
    </source>
</evidence>
<dbReference type="STRING" id="185761.SAMN05660282_01067"/>
<dbReference type="InterPro" id="IPR014757">
    <property type="entry name" value="Tscrpt_reg_IclR_C"/>
</dbReference>
<dbReference type="InterPro" id="IPR029016">
    <property type="entry name" value="GAF-like_dom_sf"/>
</dbReference>
<feature type="domain" description="HTH iclR-type" evidence="4">
    <location>
        <begin position="1"/>
        <end position="50"/>
    </location>
</feature>
<keyword evidence="7" id="KW-1185">Reference proteome</keyword>
<evidence type="ECO:0000256" key="3">
    <source>
        <dbReference type="ARBA" id="ARBA00023163"/>
    </source>
</evidence>
<protein>
    <submittedName>
        <fullName evidence="6">Transcriptional regulator, IclR family</fullName>
    </submittedName>
</protein>
<dbReference type="GO" id="GO:0045892">
    <property type="term" value="P:negative regulation of DNA-templated transcription"/>
    <property type="evidence" value="ECO:0007669"/>
    <property type="project" value="TreeGrafter"/>
</dbReference>
<dbReference type="Gene3D" id="3.30.450.40">
    <property type="match status" value="1"/>
</dbReference>
<evidence type="ECO:0000256" key="2">
    <source>
        <dbReference type="ARBA" id="ARBA00023125"/>
    </source>
</evidence>
<proteinExistence type="predicted"/>
<dbReference type="PROSITE" id="PS51078">
    <property type="entry name" value="ICLR_ED"/>
    <property type="match status" value="1"/>
</dbReference>
<dbReference type="Pfam" id="PF09339">
    <property type="entry name" value="HTH_IclR"/>
    <property type="match status" value="1"/>
</dbReference>
<dbReference type="PANTHER" id="PTHR30136">
    <property type="entry name" value="HELIX-TURN-HELIX TRANSCRIPTIONAL REGULATOR, ICLR FAMILY"/>
    <property type="match status" value="1"/>
</dbReference>
<organism evidence="6 7">
    <name type="scientific">Corynebacterium spheniscorum</name>
    <dbReference type="NCBI Taxonomy" id="185761"/>
    <lineage>
        <taxon>Bacteria</taxon>
        <taxon>Bacillati</taxon>
        <taxon>Actinomycetota</taxon>
        <taxon>Actinomycetes</taxon>
        <taxon>Mycobacteriales</taxon>
        <taxon>Corynebacteriaceae</taxon>
        <taxon>Corynebacterium</taxon>
    </lineage>
</organism>
<dbReference type="InterPro" id="IPR036388">
    <property type="entry name" value="WH-like_DNA-bd_sf"/>
</dbReference>
<dbReference type="InterPro" id="IPR005471">
    <property type="entry name" value="Tscrpt_reg_IclR_N"/>
</dbReference>
<evidence type="ECO:0000256" key="1">
    <source>
        <dbReference type="ARBA" id="ARBA00023015"/>
    </source>
</evidence>
<evidence type="ECO:0000259" key="4">
    <source>
        <dbReference type="PROSITE" id="PS51077"/>
    </source>
</evidence>
<dbReference type="AlphaFoldDB" id="A0A1I2SH27"/>
<dbReference type="InterPro" id="IPR050707">
    <property type="entry name" value="HTH_MetabolicPath_Reg"/>
</dbReference>
<keyword evidence="2" id="KW-0238">DNA-binding</keyword>
<feature type="domain" description="IclR-ED" evidence="5">
    <location>
        <begin position="51"/>
        <end position="216"/>
    </location>
</feature>
<dbReference type="SUPFAM" id="SSF46785">
    <property type="entry name" value="Winged helix' DNA-binding domain"/>
    <property type="match status" value="1"/>
</dbReference>
<evidence type="ECO:0000313" key="6">
    <source>
        <dbReference type="EMBL" id="SFG50217.1"/>
    </source>
</evidence>
<dbReference type="Gene3D" id="1.10.10.10">
    <property type="entry name" value="Winged helix-like DNA-binding domain superfamily/Winged helix DNA-binding domain"/>
    <property type="match status" value="1"/>
</dbReference>
<keyword evidence="3" id="KW-0804">Transcription</keyword>
<keyword evidence="1" id="KW-0805">Transcription regulation</keyword>
<reference evidence="6 7" key="1">
    <citation type="submission" date="2016-10" db="EMBL/GenBank/DDBJ databases">
        <authorList>
            <person name="de Groot N.N."/>
        </authorList>
    </citation>
    <scope>NUCLEOTIDE SEQUENCE [LARGE SCALE GENOMIC DNA]</scope>
    <source>
        <strain>J11</strain>
        <strain evidence="7">PG 39</strain>
    </source>
</reference>
<dbReference type="EMBL" id="FOPJ01000005">
    <property type="protein sequence ID" value="SFG50217.1"/>
    <property type="molecule type" value="Genomic_DNA"/>
</dbReference>
<dbReference type="GO" id="GO:0003700">
    <property type="term" value="F:DNA-binding transcription factor activity"/>
    <property type="evidence" value="ECO:0007669"/>
    <property type="project" value="TreeGrafter"/>
</dbReference>
<dbReference type="SMART" id="SM00346">
    <property type="entry name" value="HTH_ICLR"/>
    <property type="match status" value="1"/>
</dbReference>
<dbReference type="PANTHER" id="PTHR30136:SF39">
    <property type="entry name" value="TRANSCRIPTIONAL REGULATORY PROTEIN"/>
    <property type="match status" value="1"/>
</dbReference>
<accession>A0A1I2SH27</accession>
<evidence type="ECO:0000313" key="7">
    <source>
        <dbReference type="Proteomes" id="UP000199065"/>
    </source>
</evidence>
<gene>
    <name evidence="6" type="ORF">SAMN05660282_01067</name>
</gene>